<accession>A0ABW4P495</accession>
<evidence type="ECO:0000313" key="2">
    <source>
        <dbReference type="EMBL" id="MFD1812866.1"/>
    </source>
</evidence>
<sequence>MTDTQAIVDAMNALTDDELRAVVAAATAGRPDLTALRAAALQIGIVPGPAPAVPVPAVPPPAEIVDAQVVDEPGVVMAPGSAESLTGWTDAGVPTFDAVRERIETRAGTADGATELDASSGTGRTVEEQYAAREKAAQERLAEIRRSLRKD</sequence>
<reference evidence="3" key="1">
    <citation type="journal article" date="2019" name="Int. J. Syst. Evol. Microbiol.">
        <title>The Global Catalogue of Microorganisms (GCM) 10K type strain sequencing project: providing services to taxonomists for standard genome sequencing and annotation.</title>
        <authorList>
            <consortium name="The Broad Institute Genomics Platform"/>
            <consortium name="The Broad Institute Genome Sequencing Center for Infectious Disease"/>
            <person name="Wu L."/>
            <person name="Ma J."/>
        </authorList>
    </citation>
    <scope>NUCLEOTIDE SEQUENCE [LARGE SCALE GENOMIC DNA]</scope>
    <source>
        <strain evidence="3">DT72</strain>
    </source>
</reference>
<evidence type="ECO:0000313" key="3">
    <source>
        <dbReference type="Proteomes" id="UP001597286"/>
    </source>
</evidence>
<dbReference type="Proteomes" id="UP001597286">
    <property type="component" value="Unassembled WGS sequence"/>
</dbReference>
<keyword evidence="3" id="KW-1185">Reference proteome</keyword>
<feature type="region of interest" description="Disordered" evidence="1">
    <location>
        <begin position="105"/>
        <end position="134"/>
    </location>
</feature>
<dbReference type="RefSeq" id="WP_378485387.1">
    <property type="nucleotide sequence ID" value="NZ_JBHUFB010000010.1"/>
</dbReference>
<proteinExistence type="predicted"/>
<organism evidence="2 3">
    <name type="scientific">Rhodococcus gannanensis</name>
    <dbReference type="NCBI Taxonomy" id="1960308"/>
    <lineage>
        <taxon>Bacteria</taxon>
        <taxon>Bacillati</taxon>
        <taxon>Actinomycetota</taxon>
        <taxon>Actinomycetes</taxon>
        <taxon>Mycobacteriales</taxon>
        <taxon>Nocardiaceae</taxon>
        <taxon>Rhodococcus</taxon>
    </lineage>
</organism>
<name>A0ABW4P495_9NOCA</name>
<protein>
    <submittedName>
        <fullName evidence="2">Uncharacterized protein</fullName>
    </submittedName>
</protein>
<evidence type="ECO:0000256" key="1">
    <source>
        <dbReference type="SAM" id="MobiDB-lite"/>
    </source>
</evidence>
<comment type="caution">
    <text evidence="2">The sequence shown here is derived from an EMBL/GenBank/DDBJ whole genome shotgun (WGS) entry which is preliminary data.</text>
</comment>
<dbReference type="EMBL" id="JBHUFB010000010">
    <property type="protein sequence ID" value="MFD1812866.1"/>
    <property type="molecule type" value="Genomic_DNA"/>
</dbReference>
<feature type="compositionally biased region" description="Basic and acidic residues" evidence="1">
    <location>
        <begin position="125"/>
        <end position="134"/>
    </location>
</feature>
<gene>
    <name evidence="2" type="ORF">ACFSJG_11620</name>
</gene>